<protein>
    <recommendedName>
        <fullName evidence="4">Cthe-2314-like HEPN domain-containing protein</fullName>
    </recommendedName>
</protein>
<name>A0ABR7YMA5_9SPHI</name>
<evidence type="ECO:0008006" key="4">
    <source>
        <dbReference type="Google" id="ProtNLM"/>
    </source>
</evidence>
<proteinExistence type="predicted"/>
<reference evidence="2 3" key="1">
    <citation type="submission" date="2020-08" db="EMBL/GenBank/DDBJ databases">
        <title>Sphingobacterium sp. DN00404 isolated from aquaculture water.</title>
        <authorList>
            <person name="Zhang M."/>
        </authorList>
    </citation>
    <scope>NUCLEOTIDE SEQUENCE [LARGE SCALE GENOMIC DNA]</scope>
    <source>
        <strain evidence="2 3">DN00404</strain>
    </source>
</reference>
<gene>
    <name evidence="2" type="ORF">H8B06_05955</name>
</gene>
<evidence type="ECO:0000313" key="3">
    <source>
        <dbReference type="Proteomes" id="UP000602759"/>
    </source>
</evidence>
<evidence type="ECO:0000256" key="1">
    <source>
        <dbReference type="SAM" id="Coils"/>
    </source>
</evidence>
<comment type="caution">
    <text evidence="2">The sequence shown here is derived from an EMBL/GenBank/DDBJ whole genome shotgun (WGS) entry which is preliminary data.</text>
</comment>
<dbReference type="EMBL" id="JACOIK010000004">
    <property type="protein sequence ID" value="MBD1432361.1"/>
    <property type="molecule type" value="Genomic_DNA"/>
</dbReference>
<accession>A0ABR7YMA5</accession>
<sequence length="370" mass="43209">MIHYKDDAYLFDELFGELFRAPNVHLVKKRLKNYSDAPAYHGVICFSDKDGSISTFIDVNKKEINKLSLSCSLSFYDSKGRHNENLLSNFSIDLYVVLRRPECVENHILMGFDELLVYLKIQRNAELQSSLNLPTLSACECTTQKFNYINEGRRIRKIYFPSYSGPVLDIYFENELNEVFVITRNALTFLKTHKERVFEELELLGNHDSGLNLYPRYNNCIAETAQGLYNFWERIAFIFTEFYPLNANAKNPPSYGKYFRDKGKSLDPSLKTHLFNWFFNRLDNEHSRLSTMRHPSIHYNSSNTPSGMRSVQLIKDFHKQLDIAELKEIWSNEIDFLNAELEVLSEALEKALLLIEEWAIIKKTKESQSN</sequence>
<keyword evidence="3" id="KW-1185">Reference proteome</keyword>
<feature type="coiled-coil region" evidence="1">
    <location>
        <begin position="327"/>
        <end position="354"/>
    </location>
</feature>
<organism evidence="2 3">
    <name type="scientific">Sphingobacterium micropteri</name>
    <dbReference type="NCBI Taxonomy" id="2763501"/>
    <lineage>
        <taxon>Bacteria</taxon>
        <taxon>Pseudomonadati</taxon>
        <taxon>Bacteroidota</taxon>
        <taxon>Sphingobacteriia</taxon>
        <taxon>Sphingobacteriales</taxon>
        <taxon>Sphingobacteriaceae</taxon>
        <taxon>Sphingobacterium</taxon>
    </lineage>
</organism>
<keyword evidence="1" id="KW-0175">Coiled coil</keyword>
<dbReference type="RefSeq" id="WP_190993392.1">
    <property type="nucleotide sequence ID" value="NZ_JACOIK010000004.1"/>
</dbReference>
<dbReference type="Proteomes" id="UP000602759">
    <property type="component" value="Unassembled WGS sequence"/>
</dbReference>
<evidence type="ECO:0000313" key="2">
    <source>
        <dbReference type="EMBL" id="MBD1432361.1"/>
    </source>
</evidence>